<evidence type="ECO:0000313" key="1">
    <source>
        <dbReference type="EMBL" id="KAJ8873492.1"/>
    </source>
</evidence>
<evidence type="ECO:0000313" key="2">
    <source>
        <dbReference type="Proteomes" id="UP001159363"/>
    </source>
</evidence>
<protein>
    <submittedName>
        <fullName evidence="1">Uncharacterized protein</fullName>
    </submittedName>
</protein>
<keyword evidence="2" id="KW-1185">Reference proteome</keyword>
<dbReference type="EMBL" id="JARBHB010000010">
    <property type="protein sequence ID" value="KAJ8873492.1"/>
    <property type="molecule type" value="Genomic_DNA"/>
</dbReference>
<dbReference type="Proteomes" id="UP001159363">
    <property type="component" value="Chromosome 9"/>
</dbReference>
<accession>A0ABQ9GN83</accession>
<name>A0ABQ9GN83_9NEOP</name>
<organism evidence="1 2">
    <name type="scientific">Dryococelus australis</name>
    <dbReference type="NCBI Taxonomy" id="614101"/>
    <lineage>
        <taxon>Eukaryota</taxon>
        <taxon>Metazoa</taxon>
        <taxon>Ecdysozoa</taxon>
        <taxon>Arthropoda</taxon>
        <taxon>Hexapoda</taxon>
        <taxon>Insecta</taxon>
        <taxon>Pterygota</taxon>
        <taxon>Neoptera</taxon>
        <taxon>Polyneoptera</taxon>
        <taxon>Phasmatodea</taxon>
        <taxon>Verophasmatodea</taxon>
        <taxon>Anareolatae</taxon>
        <taxon>Phasmatidae</taxon>
        <taxon>Eurycanthinae</taxon>
        <taxon>Dryococelus</taxon>
    </lineage>
</organism>
<gene>
    <name evidence="1" type="ORF">PR048_024310</name>
</gene>
<sequence length="231" mass="26216">MEGIVCGKRLKGRTRYMFIDYINGSGKYMNLKRLAEDRRAWRDTTYKPASGQNTNDDDVLAMLCVNNFSKSIQEMKGPGSVGKKKSLYQVLWGKILKKYRHISSLKFLKGGRVKRSDKKGREKKQISAKIERDVTAFFEDDRNCRILHGKDIVKSEAGRQLVRCLEDDKNNLFNPGSLVLAILTGLAAILGKDGIWGVILSIHKPLRAEPSTFNRRSYIIFKEKIPLCTSG</sequence>
<proteinExistence type="predicted"/>
<comment type="caution">
    <text evidence="1">The sequence shown here is derived from an EMBL/GenBank/DDBJ whole genome shotgun (WGS) entry which is preliminary data.</text>
</comment>
<reference evidence="1 2" key="1">
    <citation type="submission" date="2023-02" db="EMBL/GenBank/DDBJ databases">
        <title>LHISI_Scaffold_Assembly.</title>
        <authorList>
            <person name="Stuart O.P."/>
            <person name="Cleave R."/>
            <person name="Magrath M.J.L."/>
            <person name="Mikheyev A.S."/>
        </authorList>
    </citation>
    <scope>NUCLEOTIDE SEQUENCE [LARGE SCALE GENOMIC DNA]</scope>
    <source>
        <strain evidence="1">Daus_M_001</strain>
        <tissue evidence="1">Leg muscle</tissue>
    </source>
</reference>